<proteinExistence type="predicted"/>
<organism evidence="1">
    <name type="scientific">Orpheovirus IHUMI-LCC2</name>
    <dbReference type="NCBI Taxonomy" id="2023057"/>
    <lineage>
        <taxon>Viruses</taxon>
        <taxon>Varidnaviria</taxon>
        <taxon>Bamfordvirae</taxon>
        <taxon>Nucleocytoviricota</taxon>
        <taxon>Megaviricetes</taxon>
        <taxon>Pimascovirales</taxon>
        <taxon>Ocovirineae</taxon>
        <taxon>Orpheoviridae</taxon>
        <taxon>Alphaorpheovirus</taxon>
        <taxon>Alphaorpheovirus massiliense</taxon>
    </lineage>
</organism>
<protein>
    <submittedName>
        <fullName evidence="1">Uncharacterized protein</fullName>
    </submittedName>
</protein>
<dbReference type="KEGG" id="vg:35382016"/>
<dbReference type="EMBL" id="LT906555">
    <property type="protein sequence ID" value="SNW62153.1"/>
    <property type="molecule type" value="Genomic_DNA"/>
</dbReference>
<evidence type="ECO:0000313" key="2">
    <source>
        <dbReference type="Proteomes" id="UP000236316"/>
    </source>
</evidence>
<dbReference type="GeneID" id="35382016"/>
<sequence length="271" mass="31121">MMEGKDKFISSTKYIDADHLGNRRIEIFINKKRKRDMEYDYKDDNIKVTTSNKRAKININLKVVKLNSIDYGYKLLKKINDKKNITTDILEIYGNKAPSKELSESASVYRHIANLFCRKLGTEYYNTLSKDPNVLCLVVADGVNPKTGHIFAGMTAWKVSSIDPIMNDKWIENPRHSNLTCIKSLVEDVDFSYIKDHSMVIVVAVHSHANTNELWNRLITYNKPLIYLSVPCCTGFVHKVNDVVPILDINDDTILSDKNNVVVWTTYEKLL</sequence>
<reference evidence="1" key="1">
    <citation type="submission" date="2017-08" db="EMBL/GenBank/DDBJ databases">
        <authorList>
            <consortium name="Urmite Genomes"/>
        </authorList>
    </citation>
    <scope>NUCLEOTIDE SEQUENCE [LARGE SCALE GENOMIC DNA]</scope>
    <source>
        <strain evidence="1">IHUMI-LCC2</strain>
    </source>
</reference>
<keyword evidence="2" id="KW-1185">Reference proteome</keyword>
<evidence type="ECO:0000313" key="1">
    <source>
        <dbReference type="EMBL" id="SNW62153.1"/>
    </source>
</evidence>
<name>A0A2I2L3Q5_9VIRU</name>
<dbReference type="Proteomes" id="UP000236316">
    <property type="component" value="Segment"/>
</dbReference>
<accession>A0A2I2L3Q5</accession>
<gene>
    <name evidence="1" type="ORF">ORPV_249</name>
</gene>
<dbReference type="RefSeq" id="YP_009448455.1">
    <property type="nucleotide sequence ID" value="NC_036594.1"/>
</dbReference>